<dbReference type="Proteomes" id="UP000280307">
    <property type="component" value="Unassembled WGS sequence"/>
</dbReference>
<protein>
    <recommendedName>
        <fullName evidence="1">FtsH ternary system domain-containing protein</fullName>
    </recommendedName>
</protein>
<name>A0A426TSF2_9CHLR</name>
<dbReference type="Pfam" id="PF20000">
    <property type="entry name" value="fvmX2"/>
    <property type="match status" value="1"/>
</dbReference>
<proteinExistence type="predicted"/>
<reference evidence="2 3" key="1">
    <citation type="submission" date="2018-12" db="EMBL/GenBank/DDBJ databases">
        <title>Genome Sequence of Candidatus Viridilinea halotolerans isolated from saline sulfide-rich spring.</title>
        <authorList>
            <person name="Grouzdev D.S."/>
            <person name="Burganskaya E.I."/>
            <person name="Krutkina M.S."/>
            <person name="Sukhacheva M.V."/>
            <person name="Gorlenko V.M."/>
        </authorList>
    </citation>
    <scope>NUCLEOTIDE SEQUENCE [LARGE SCALE GENOMIC DNA]</scope>
    <source>
        <strain evidence="2">Chok-6</strain>
    </source>
</reference>
<evidence type="ECO:0000259" key="1">
    <source>
        <dbReference type="Pfam" id="PF20000"/>
    </source>
</evidence>
<accession>A0A426TSF2</accession>
<comment type="caution">
    <text evidence="2">The sequence shown here is derived from an EMBL/GenBank/DDBJ whole genome shotgun (WGS) entry which is preliminary data.</text>
</comment>
<feature type="domain" description="FtsH ternary system" evidence="1">
    <location>
        <begin position="1"/>
        <end position="247"/>
    </location>
</feature>
<evidence type="ECO:0000313" key="3">
    <source>
        <dbReference type="Proteomes" id="UP000280307"/>
    </source>
</evidence>
<dbReference type="EMBL" id="RSAS01000819">
    <property type="protein sequence ID" value="RRR66942.1"/>
    <property type="molecule type" value="Genomic_DNA"/>
</dbReference>
<dbReference type="InterPro" id="IPR045482">
    <property type="entry name" value="fvmX2"/>
</dbReference>
<organism evidence="2 3">
    <name type="scientific">Candidatus Viridilinea halotolerans</name>
    <dbReference type="NCBI Taxonomy" id="2491704"/>
    <lineage>
        <taxon>Bacteria</taxon>
        <taxon>Bacillati</taxon>
        <taxon>Chloroflexota</taxon>
        <taxon>Chloroflexia</taxon>
        <taxon>Chloroflexales</taxon>
        <taxon>Chloroflexineae</taxon>
        <taxon>Oscillochloridaceae</taxon>
        <taxon>Candidatus Viridilinea</taxon>
    </lineage>
</organism>
<sequence>MCNPRRVIVTLAETVREEWQRTIEARVTEATEVEAEATLATQVELGDELGPLALEELRGLLDEGFAGWQAAGDSYTLTLAHGITLHYQPTTGQLEVRARLSETVEAAAVAQGNFRGTLEAEVAVEGEGRYYHDHWRGHTEERARYEAEREAHARLAAAREELISNAAREQAEVQAREVAQARLREAAERQQAILDERLESLLRTSEEDVQAAIGNLLGQTYRRAIIRLVQENGGQVIQDQEQGAIIDLVARI</sequence>
<evidence type="ECO:0000313" key="2">
    <source>
        <dbReference type="EMBL" id="RRR66942.1"/>
    </source>
</evidence>
<gene>
    <name evidence="2" type="ORF">EI684_19820</name>
</gene>
<dbReference type="AlphaFoldDB" id="A0A426TSF2"/>